<dbReference type="Pfam" id="PF25967">
    <property type="entry name" value="RND-MFP_C"/>
    <property type="match status" value="1"/>
</dbReference>
<reference evidence="9 10" key="1">
    <citation type="submission" date="2014-06" db="EMBL/GenBank/DDBJ databases">
        <title>Draft genome sequence of iron oxidizing acidophile Leptospirillum ferriphilum DSM14647.</title>
        <authorList>
            <person name="Cardenas J.P."/>
            <person name="Lazcano M."/>
            <person name="Ossandon F.J."/>
            <person name="Corbett M."/>
            <person name="Holmes D.S."/>
            <person name="Watkin E."/>
        </authorList>
    </citation>
    <scope>NUCLEOTIDE SEQUENCE [LARGE SCALE GENOMIC DNA]</scope>
    <source>
        <strain evidence="9 10">DSM 14647</strain>
    </source>
</reference>
<evidence type="ECO:0000256" key="1">
    <source>
        <dbReference type="ARBA" id="ARBA00004196"/>
    </source>
</evidence>
<evidence type="ECO:0000313" key="9">
    <source>
        <dbReference type="EMBL" id="KGA93064.1"/>
    </source>
</evidence>
<dbReference type="PATRIC" id="fig|178606.4.peg.2261"/>
<dbReference type="Pfam" id="PF25876">
    <property type="entry name" value="HH_MFP_RND"/>
    <property type="match status" value="1"/>
</dbReference>
<sequence length="379" mass="41580">MLRMNNGARWGIVLVISAILVLAGYRVYHRKTAQRQVSPAAVTTQDKRPVAVFTTHPQKREISETITLTADIQPINQAAIYAQVSGYLEDIRVRRGYRVKKGETLAVIKDTTYRAQLQQATATRDYTCLNAKRYKKLLAKNLVSKDSYDLAREQCDQAKAAVDYAAQQLAYTRITAPFDGYIFNRMVDPGATIPASTAAVAANQNPLFTVVDTHIVKIVISVPEGDVRYLKIGVPVQVMVDAFPGQVFPGKITRMNPALDVQTRTLAVEIDMPNPKGVLKPGMFAKSILHLRSVPDAIVLPKEAILHNNGHPYVFRVDPGNLLRKAPVIPGIEGRANVQIEKGVNVNDLVVIPGQLHLSEGETVSPKPYVPVFSPGASS</sequence>
<evidence type="ECO:0000256" key="2">
    <source>
        <dbReference type="ARBA" id="ARBA00009477"/>
    </source>
</evidence>
<protein>
    <submittedName>
        <fullName evidence="9">Putative Co/Zn/Cd efflux system membrane fusion protein</fullName>
    </submittedName>
</protein>
<feature type="transmembrane region" description="Helical" evidence="4">
    <location>
        <begin position="7"/>
        <end position="28"/>
    </location>
</feature>
<dbReference type="Gene3D" id="1.10.287.470">
    <property type="entry name" value="Helix hairpin bin"/>
    <property type="match status" value="1"/>
</dbReference>
<dbReference type="FunFam" id="2.40.30.170:FF:000010">
    <property type="entry name" value="Efflux RND transporter periplasmic adaptor subunit"/>
    <property type="match status" value="1"/>
</dbReference>
<dbReference type="OrthoDB" id="9811754at2"/>
<dbReference type="SUPFAM" id="SSF111369">
    <property type="entry name" value="HlyD-like secretion proteins"/>
    <property type="match status" value="1"/>
</dbReference>
<keyword evidence="3" id="KW-0813">Transport</keyword>
<feature type="domain" description="CusB-like beta-barrel" evidence="7">
    <location>
        <begin position="218"/>
        <end position="288"/>
    </location>
</feature>
<comment type="similarity">
    <text evidence="2">Belongs to the membrane fusion protein (MFP) (TC 8.A.1) family.</text>
</comment>
<feature type="domain" description="Multidrug resistance protein MdtA-like barrel-sandwich hybrid" evidence="6">
    <location>
        <begin position="76"/>
        <end position="199"/>
    </location>
</feature>
<dbReference type="NCBIfam" id="TIGR01730">
    <property type="entry name" value="RND_mfp"/>
    <property type="match status" value="1"/>
</dbReference>
<dbReference type="Pfam" id="PF25917">
    <property type="entry name" value="BSH_RND"/>
    <property type="match status" value="1"/>
</dbReference>
<proteinExistence type="inferred from homology"/>
<dbReference type="InterPro" id="IPR058792">
    <property type="entry name" value="Beta-barrel_RND_2"/>
</dbReference>
<evidence type="ECO:0000259" key="6">
    <source>
        <dbReference type="Pfam" id="PF25917"/>
    </source>
</evidence>
<evidence type="ECO:0000256" key="4">
    <source>
        <dbReference type="SAM" id="Phobius"/>
    </source>
</evidence>
<dbReference type="InterPro" id="IPR058624">
    <property type="entry name" value="MdtA-like_HH"/>
</dbReference>
<keyword evidence="4" id="KW-1133">Transmembrane helix</keyword>
<evidence type="ECO:0000313" key="10">
    <source>
        <dbReference type="Proteomes" id="UP000029452"/>
    </source>
</evidence>
<accession>A0A094X3D8</accession>
<dbReference type="EMBL" id="JPGK01000009">
    <property type="protein sequence ID" value="KGA93064.1"/>
    <property type="molecule type" value="Genomic_DNA"/>
</dbReference>
<evidence type="ECO:0000256" key="3">
    <source>
        <dbReference type="ARBA" id="ARBA00022448"/>
    </source>
</evidence>
<evidence type="ECO:0000259" key="5">
    <source>
        <dbReference type="Pfam" id="PF25876"/>
    </source>
</evidence>
<dbReference type="InterPro" id="IPR058625">
    <property type="entry name" value="MdtA-like_BSH"/>
</dbReference>
<feature type="domain" description="Multidrug resistance protein MdtA-like alpha-helical hairpin" evidence="5">
    <location>
        <begin position="111"/>
        <end position="172"/>
    </location>
</feature>
<dbReference type="GO" id="GO:1990281">
    <property type="term" value="C:efflux pump complex"/>
    <property type="evidence" value="ECO:0007669"/>
    <property type="project" value="TreeGrafter"/>
</dbReference>
<dbReference type="Gene3D" id="2.40.50.100">
    <property type="match status" value="1"/>
</dbReference>
<evidence type="ECO:0000259" key="8">
    <source>
        <dbReference type="Pfam" id="PF25967"/>
    </source>
</evidence>
<dbReference type="PANTHER" id="PTHR30469">
    <property type="entry name" value="MULTIDRUG RESISTANCE PROTEIN MDTA"/>
    <property type="match status" value="1"/>
</dbReference>
<dbReference type="Gene3D" id="2.40.420.20">
    <property type="match status" value="1"/>
</dbReference>
<dbReference type="InterPro" id="IPR058627">
    <property type="entry name" value="MdtA-like_C"/>
</dbReference>
<dbReference type="Proteomes" id="UP000029452">
    <property type="component" value="Unassembled WGS sequence"/>
</dbReference>
<dbReference type="GO" id="GO:0015562">
    <property type="term" value="F:efflux transmembrane transporter activity"/>
    <property type="evidence" value="ECO:0007669"/>
    <property type="project" value="TreeGrafter"/>
</dbReference>
<dbReference type="Gene3D" id="2.40.30.170">
    <property type="match status" value="1"/>
</dbReference>
<feature type="domain" description="Multidrug resistance protein MdtA-like C-terminal permuted SH3" evidence="8">
    <location>
        <begin position="296"/>
        <end position="354"/>
    </location>
</feature>
<dbReference type="AlphaFoldDB" id="A0A094X3D8"/>
<keyword evidence="4" id="KW-0472">Membrane</keyword>
<keyword evidence="4" id="KW-0812">Transmembrane</keyword>
<gene>
    <name evidence="9" type="ORF">LptCag_0924</name>
</gene>
<comment type="subcellular location">
    <subcellularLocation>
        <location evidence="1">Cell envelope</location>
    </subcellularLocation>
</comment>
<dbReference type="Pfam" id="PF25954">
    <property type="entry name" value="Beta-barrel_RND_2"/>
    <property type="match status" value="1"/>
</dbReference>
<name>A0A094X3D8_9BACT</name>
<comment type="caution">
    <text evidence="9">The sequence shown here is derived from an EMBL/GenBank/DDBJ whole genome shotgun (WGS) entry which is preliminary data.</text>
</comment>
<organism evidence="9 10">
    <name type="scientific">Leptospirillum ferriphilum</name>
    <dbReference type="NCBI Taxonomy" id="178606"/>
    <lineage>
        <taxon>Bacteria</taxon>
        <taxon>Pseudomonadati</taxon>
        <taxon>Nitrospirota</taxon>
        <taxon>Nitrospiria</taxon>
        <taxon>Nitrospirales</taxon>
        <taxon>Nitrospiraceae</taxon>
        <taxon>Leptospirillum</taxon>
    </lineage>
</organism>
<dbReference type="InterPro" id="IPR006143">
    <property type="entry name" value="RND_pump_MFP"/>
</dbReference>
<evidence type="ECO:0000259" key="7">
    <source>
        <dbReference type="Pfam" id="PF25954"/>
    </source>
</evidence>